<dbReference type="InterPro" id="IPR012340">
    <property type="entry name" value="NA-bd_OB-fold"/>
</dbReference>
<feature type="binding site" evidence="8">
    <location>
        <position position="128"/>
    </location>
    <ligand>
        <name>dimethylallyl diphosphate</name>
        <dbReference type="ChEBI" id="CHEBI:57623"/>
    </ligand>
</feature>
<feature type="binding site" evidence="8">
    <location>
        <position position="224"/>
    </location>
    <ligand>
        <name>isopentenyl diphosphate</name>
        <dbReference type="ChEBI" id="CHEBI:128769"/>
    </ligand>
</feature>
<dbReference type="FunFam" id="2.40.50.140:FF:000051">
    <property type="entry name" value="RNA-binding transcriptional accessory protein"/>
    <property type="match status" value="2"/>
</dbReference>
<dbReference type="GO" id="GO:0046872">
    <property type="term" value="F:metal ion binding"/>
    <property type="evidence" value="ECO:0007669"/>
    <property type="project" value="UniProtKB-KW"/>
</dbReference>
<dbReference type="OrthoDB" id="9804077at2"/>
<comment type="catalytic activity">
    <reaction evidence="8">
        <text>isopentenyl diphosphate + 2 oxidized [2Fe-2S]-[ferredoxin] + H2O = (2E)-4-hydroxy-3-methylbut-2-enyl diphosphate + 2 reduced [2Fe-2S]-[ferredoxin] + 2 H(+)</text>
        <dbReference type="Rhea" id="RHEA:24488"/>
        <dbReference type="Rhea" id="RHEA-COMP:10000"/>
        <dbReference type="Rhea" id="RHEA-COMP:10001"/>
        <dbReference type="ChEBI" id="CHEBI:15377"/>
        <dbReference type="ChEBI" id="CHEBI:15378"/>
        <dbReference type="ChEBI" id="CHEBI:33737"/>
        <dbReference type="ChEBI" id="CHEBI:33738"/>
        <dbReference type="ChEBI" id="CHEBI:128753"/>
        <dbReference type="ChEBI" id="CHEBI:128769"/>
        <dbReference type="EC" id="1.17.7.4"/>
    </reaction>
</comment>
<dbReference type="GO" id="GO:0016114">
    <property type="term" value="P:terpenoid biosynthetic process"/>
    <property type="evidence" value="ECO:0007669"/>
    <property type="project" value="UniProtKB-UniRule"/>
</dbReference>
<feature type="binding site" evidence="8">
    <location>
        <position position="46"/>
    </location>
    <ligand>
        <name>dimethylallyl diphosphate</name>
        <dbReference type="ChEBI" id="CHEBI:57623"/>
    </ligand>
</feature>
<evidence type="ECO:0000256" key="1">
    <source>
        <dbReference type="ARBA" id="ARBA00006767"/>
    </source>
</evidence>
<feature type="binding site" evidence="8">
    <location>
        <position position="46"/>
    </location>
    <ligand>
        <name>isopentenyl diphosphate</name>
        <dbReference type="ChEBI" id="CHEBI:128769"/>
    </ligand>
</feature>
<keyword evidence="2 8" id="KW-0004">4Fe-4S</keyword>
<dbReference type="GO" id="GO:0005737">
    <property type="term" value="C:cytoplasm"/>
    <property type="evidence" value="ECO:0007669"/>
    <property type="project" value="UniProtKB-ARBA"/>
</dbReference>
<feature type="binding site" evidence="8">
    <location>
        <position position="224"/>
    </location>
    <ligand>
        <name>(2E)-4-hydroxy-3-methylbut-2-enyl diphosphate</name>
        <dbReference type="ChEBI" id="CHEBI:128753"/>
    </ligand>
</feature>
<dbReference type="EMBL" id="LSDG01000045">
    <property type="protein sequence ID" value="KXB65133.1"/>
    <property type="molecule type" value="Genomic_DNA"/>
</dbReference>
<feature type="binding site" evidence="8">
    <location>
        <position position="268"/>
    </location>
    <ligand>
        <name>dimethylallyl diphosphate</name>
        <dbReference type="ChEBI" id="CHEBI:57623"/>
    </ligand>
</feature>
<feature type="region of interest" description="Disordered" evidence="9">
    <location>
        <begin position="635"/>
        <end position="678"/>
    </location>
</feature>
<evidence type="ECO:0000256" key="7">
    <source>
        <dbReference type="ARBA" id="ARBA00023274"/>
    </source>
</evidence>
<feature type="binding site" evidence="8">
    <location>
        <position position="226"/>
    </location>
    <ligand>
        <name>dimethylallyl diphosphate</name>
        <dbReference type="ChEBI" id="CHEBI:57623"/>
    </ligand>
</feature>
<evidence type="ECO:0000259" key="10">
    <source>
        <dbReference type="PROSITE" id="PS50126"/>
    </source>
</evidence>
<keyword evidence="8" id="KW-0414">Isoprene biosynthesis</keyword>
<dbReference type="InterPro" id="IPR003029">
    <property type="entry name" value="S1_domain"/>
</dbReference>
<dbReference type="InterPro" id="IPR035104">
    <property type="entry name" value="Ribosomal_protein_S1-like"/>
</dbReference>
<dbReference type="STRING" id="755172.HMPREF1863_01641"/>
<dbReference type="CDD" id="cd05687">
    <property type="entry name" value="S1_RPS1_repeat_ec1_hs1"/>
    <property type="match status" value="1"/>
</dbReference>
<evidence type="ECO:0000313" key="12">
    <source>
        <dbReference type="Proteomes" id="UP000070442"/>
    </source>
</evidence>
<comment type="similarity">
    <text evidence="8">Belongs to the IspH family.</text>
</comment>
<feature type="binding site" evidence="8">
    <location>
        <position position="100"/>
    </location>
    <ligand>
        <name>[4Fe-4S] cluster</name>
        <dbReference type="ChEBI" id="CHEBI:49883"/>
    </ligand>
</feature>
<reference evidence="12" key="1">
    <citation type="submission" date="2016-01" db="EMBL/GenBank/DDBJ databases">
        <authorList>
            <person name="Mitreva M."/>
            <person name="Pepin K.H."/>
            <person name="Mihindukulasuriya K.A."/>
            <person name="Fulton R."/>
            <person name="Fronick C."/>
            <person name="O'Laughlin M."/>
            <person name="Miner T."/>
            <person name="Herter B."/>
            <person name="Rosa B.A."/>
            <person name="Cordes M."/>
            <person name="Tomlinson C."/>
            <person name="Wollam A."/>
            <person name="Palsikar V.B."/>
            <person name="Mardis E.R."/>
            <person name="Wilson R.K."/>
        </authorList>
    </citation>
    <scope>NUCLEOTIDE SEQUENCE [LARGE SCALE GENOMIC DNA]</scope>
    <source>
        <strain evidence="12">DNF00729</strain>
    </source>
</reference>
<dbReference type="PATRIC" id="fig|755172.3.peg.1603"/>
<dbReference type="CDD" id="cd05688">
    <property type="entry name" value="S1_RPS1_repeat_ec3"/>
    <property type="match status" value="1"/>
</dbReference>
<dbReference type="Gene3D" id="2.40.50.140">
    <property type="entry name" value="Nucleic acid-binding proteins"/>
    <property type="match status" value="4"/>
</dbReference>
<dbReference type="NCBIfam" id="NF005208">
    <property type="entry name" value="PRK06676.1"/>
    <property type="match status" value="1"/>
</dbReference>
<dbReference type="PANTHER" id="PTHR10724">
    <property type="entry name" value="30S RIBOSOMAL PROTEIN S1"/>
    <property type="match status" value="1"/>
</dbReference>
<feature type="domain" description="S1 motif" evidence="10">
    <location>
        <begin position="394"/>
        <end position="460"/>
    </location>
</feature>
<comment type="pathway">
    <text evidence="8">Isoprenoid biosynthesis; isopentenyl diphosphate biosynthesis via DXP pathway; isopentenyl diphosphate from 1-deoxy-D-xylulose 5-phosphate: step 6/6.</text>
</comment>
<comment type="pathway">
    <text evidence="8">Isoprenoid biosynthesis; dimethylallyl diphosphate biosynthesis; dimethylallyl diphosphate from (2E)-4-hydroxy-3-methylbutenyl diphosphate: step 1/1.</text>
</comment>
<accession>A0A134ABP0</accession>
<dbReference type="CDD" id="cd04465">
    <property type="entry name" value="S1_RPS1_repeat_ec2_hs2"/>
    <property type="match status" value="1"/>
</dbReference>
<feature type="binding site" evidence="8">
    <location>
        <position position="128"/>
    </location>
    <ligand>
        <name>(2E)-4-hydroxy-3-methylbut-2-enyl diphosphate</name>
        <dbReference type="ChEBI" id="CHEBI:128753"/>
    </ligand>
</feature>
<dbReference type="GO" id="GO:0051539">
    <property type="term" value="F:4 iron, 4 sulfur cluster binding"/>
    <property type="evidence" value="ECO:0007669"/>
    <property type="project" value="UniProtKB-UniRule"/>
</dbReference>
<dbReference type="CDD" id="cd13944">
    <property type="entry name" value="lytB_ispH"/>
    <property type="match status" value="1"/>
</dbReference>
<feature type="binding site" evidence="8">
    <location>
        <position position="268"/>
    </location>
    <ligand>
        <name>(2E)-4-hydroxy-3-methylbut-2-enyl diphosphate</name>
        <dbReference type="ChEBI" id="CHEBI:128753"/>
    </ligand>
</feature>
<protein>
    <recommendedName>
        <fullName evidence="8">4-hydroxy-3-methylbut-2-enyl diphosphate reductase</fullName>
        <shortName evidence="8">HMBPP reductase</shortName>
        <ecNumber evidence="8">1.17.7.4</ecNumber>
    </recommendedName>
</protein>
<comment type="cofactor">
    <cofactor evidence="8">
        <name>[4Fe-4S] cluster</name>
        <dbReference type="ChEBI" id="CHEBI:49883"/>
    </cofactor>
    <text evidence="8">Binds 1 [4Fe-4S] cluster per subunit.</text>
</comment>
<dbReference type="PROSITE" id="PS50126">
    <property type="entry name" value="S1"/>
    <property type="match status" value="4"/>
</dbReference>
<evidence type="ECO:0000256" key="2">
    <source>
        <dbReference type="ARBA" id="ARBA00022485"/>
    </source>
</evidence>
<dbReference type="GO" id="GO:0019288">
    <property type="term" value="P:isopentenyl diphosphate biosynthetic process, methylerythritol 4-phosphate pathway"/>
    <property type="evidence" value="ECO:0007669"/>
    <property type="project" value="UniProtKB-UniRule"/>
</dbReference>
<keyword evidence="5 8" id="KW-0408">Iron</keyword>
<proteinExistence type="inferred from homology"/>
<dbReference type="NCBIfam" id="TIGR00216">
    <property type="entry name" value="ispH_lytB"/>
    <property type="match status" value="1"/>
</dbReference>
<dbReference type="Proteomes" id="UP000070442">
    <property type="component" value="Unassembled WGS sequence"/>
</dbReference>
<keyword evidence="7" id="KW-0687">Ribonucleoprotein</keyword>
<dbReference type="SMART" id="SM00316">
    <property type="entry name" value="S1"/>
    <property type="match status" value="4"/>
</dbReference>
<dbReference type="HAMAP" id="MF_00191">
    <property type="entry name" value="IspH"/>
    <property type="match status" value="1"/>
</dbReference>
<dbReference type="AlphaFoldDB" id="A0A134ABP0"/>
<feature type="active site" description="Proton donor" evidence="8">
    <location>
        <position position="130"/>
    </location>
</feature>
<evidence type="ECO:0000256" key="5">
    <source>
        <dbReference type="ARBA" id="ARBA00023004"/>
    </source>
</evidence>
<feature type="binding site" evidence="8">
    <location>
        <position position="268"/>
    </location>
    <ligand>
        <name>isopentenyl diphosphate</name>
        <dbReference type="ChEBI" id="CHEBI:128769"/>
    </ligand>
</feature>
<evidence type="ECO:0000256" key="8">
    <source>
        <dbReference type="HAMAP-Rule" id="MF_00191"/>
    </source>
</evidence>
<keyword evidence="3 8" id="KW-0479">Metal-binding</keyword>
<dbReference type="InterPro" id="IPR050437">
    <property type="entry name" value="Ribos_protein_bS1-like"/>
</dbReference>
<dbReference type="SUPFAM" id="SSF50249">
    <property type="entry name" value="Nucleic acid-binding proteins"/>
    <property type="match status" value="4"/>
</dbReference>
<keyword evidence="8" id="KW-0560">Oxidoreductase</keyword>
<comment type="function">
    <text evidence="8">Catalyzes the conversion of 1-hydroxy-2-methyl-2-(E)-butenyl 4-diphosphate (HMBPP) into a mixture of isopentenyl diphosphate (IPP) and dimethylallyl diphosphate (DMAPP). Acts in the terminal step of the DOXP/MEP pathway for isoprenoid precursor biosynthesis.</text>
</comment>
<feature type="binding site" evidence="8">
    <location>
        <position position="78"/>
    </location>
    <ligand>
        <name>dimethylallyl diphosphate</name>
        <dbReference type="ChEBI" id="CHEBI:57623"/>
    </ligand>
</feature>
<evidence type="ECO:0000256" key="9">
    <source>
        <dbReference type="SAM" id="MobiDB-lite"/>
    </source>
</evidence>
<feature type="domain" description="S1 motif" evidence="10">
    <location>
        <begin position="307"/>
        <end position="376"/>
    </location>
</feature>
<comment type="similarity">
    <text evidence="1">Belongs to the bacterial ribosomal protein bS1 family.</text>
</comment>
<evidence type="ECO:0000256" key="4">
    <source>
        <dbReference type="ARBA" id="ARBA00022980"/>
    </source>
</evidence>
<feature type="compositionally biased region" description="Basic and acidic residues" evidence="9">
    <location>
        <begin position="659"/>
        <end position="670"/>
    </location>
</feature>
<name>A0A134ABP0_9FIRM</name>
<feature type="binding site" evidence="8">
    <location>
        <position position="226"/>
    </location>
    <ligand>
        <name>isopentenyl diphosphate</name>
        <dbReference type="ChEBI" id="CHEBI:128769"/>
    </ligand>
</feature>
<keyword evidence="6 8" id="KW-0411">Iron-sulfur</keyword>
<feature type="domain" description="S1 motif" evidence="10">
    <location>
        <begin position="481"/>
        <end position="549"/>
    </location>
</feature>
<dbReference type="GO" id="GO:0003729">
    <property type="term" value="F:mRNA binding"/>
    <property type="evidence" value="ECO:0007669"/>
    <property type="project" value="UniProtKB-ARBA"/>
</dbReference>
<dbReference type="Pfam" id="PF00575">
    <property type="entry name" value="S1"/>
    <property type="match status" value="4"/>
</dbReference>
<feature type="binding site" evidence="8">
    <location>
        <position position="78"/>
    </location>
    <ligand>
        <name>isopentenyl diphosphate</name>
        <dbReference type="ChEBI" id="CHEBI:128769"/>
    </ligand>
</feature>
<feature type="binding site" evidence="8">
    <location>
        <position position="196"/>
    </location>
    <ligand>
        <name>[4Fe-4S] cluster</name>
        <dbReference type="ChEBI" id="CHEBI:49883"/>
    </ligand>
</feature>
<feature type="binding site" evidence="8">
    <location>
        <position position="46"/>
    </location>
    <ligand>
        <name>(2E)-4-hydroxy-3-methylbut-2-enyl diphosphate</name>
        <dbReference type="ChEBI" id="CHEBI:128753"/>
    </ligand>
</feature>
<dbReference type="EC" id="1.17.7.4" evidence="8"/>
<dbReference type="Pfam" id="PF02401">
    <property type="entry name" value="LYTB"/>
    <property type="match status" value="1"/>
</dbReference>
<dbReference type="Gene3D" id="3.40.1010.20">
    <property type="entry name" value="4-hydroxy-3-methylbut-2-enyl diphosphate reductase, catalytic domain"/>
    <property type="match status" value="2"/>
</dbReference>
<dbReference type="UniPathway" id="UPA00056">
    <property type="reaction ID" value="UER00097"/>
</dbReference>
<evidence type="ECO:0000256" key="6">
    <source>
        <dbReference type="ARBA" id="ARBA00023014"/>
    </source>
</evidence>
<dbReference type="GO" id="GO:0051745">
    <property type="term" value="F:4-hydroxy-3-methylbut-2-enyl diphosphate reductase activity"/>
    <property type="evidence" value="ECO:0007669"/>
    <property type="project" value="UniProtKB-UniRule"/>
</dbReference>
<dbReference type="RefSeq" id="WP_083508574.1">
    <property type="nucleotide sequence ID" value="NZ_CAMYBE010000001.1"/>
</dbReference>
<dbReference type="PANTHER" id="PTHR10724:SF7">
    <property type="entry name" value="SMALL RIBOSOMAL SUBUNIT PROTEIN BS1C"/>
    <property type="match status" value="1"/>
</dbReference>
<comment type="caution">
    <text evidence="11">The sequence shown here is derived from an EMBL/GenBank/DDBJ whole genome shotgun (WGS) entry which is preliminary data.</text>
</comment>
<feature type="binding site" evidence="8">
    <location>
        <position position="18"/>
    </location>
    <ligand>
        <name>[4Fe-4S] cluster</name>
        <dbReference type="ChEBI" id="CHEBI:49883"/>
    </ligand>
</feature>
<dbReference type="InterPro" id="IPR003451">
    <property type="entry name" value="LytB/IspH"/>
</dbReference>
<dbReference type="NCBIfam" id="NF000907">
    <property type="entry name" value="PRK00087.1"/>
    <property type="match status" value="1"/>
</dbReference>
<comment type="caution">
    <text evidence="8">Lacks conserved residue(s) required for the propagation of feature annotation.</text>
</comment>
<comment type="catalytic activity">
    <reaction evidence="8">
        <text>dimethylallyl diphosphate + 2 oxidized [2Fe-2S]-[ferredoxin] + H2O = (2E)-4-hydroxy-3-methylbut-2-enyl diphosphate + 2 reduced [2Fe-2S]-[ferredoxin] + 2 H(+)</text>
        <dbReference type="Rhea" id="RHEA:24825"/>
        <dbReference type="Rhea" id="RHEA-COMP:10000"/>
        <dbReference type="Rhea" id="RHEA-COMP:10001"/>
        <dbReference type="ChEBI" id="CHEBI:15377"/>
        <dbReference type="ChEBI" id="CHEBI:15378"/>
        <dbReference type="ChEBI" id="CHEBI:33737"/>
        <dbReference type="ChEBI" id="CHEBI:33738"/>
        <dbReference type="ChEBI" id="CHEBI:57623"/>
        <dbReference type="ChEBI" id="CHEBI:128753"/>
        <dbReference type="EC" id="1.17.7.4"/>
    </reaction>
</comment>
<dbReference type="UniPathway" id="UPA00059">
    <property type="reaction ID" value="UER00105"/>
</dbReference>
<dbReference type="GO" id="GO:0003735">
    <property type="term" value="F:structural constituent of ribosome"/>
    <property type="evidence" value="ECO:0007669"/>
    <property type="project" value="TreeGrafter"/>
</dbReference>
<dbReference type="Gene3D" id="3.40.50.11270">
    <property type="match status" value="1"/>
</dbReference>
<feature type="binding site" evidence="8">
    <location>
        <position position="167"/>
    </location>
    <ligand>
        <name>(2E)-4-hydroxy-3-methylbut-2-enyl diphosphate</name>
        <dbReference type="ChEBI" id="CHEBI:128753"/>
    </ligand>
</feature>
<feature type="binding site" evidence="8">
    <location>
        <position position="128"/>
    </location>
    <ligand>
        <name>isopentenyl diphosphate</name>
        <dbReference type="ChEBI" id="CHEBI:128769"/>
    </ligand>
</feature>
<feature type="binding site" evidence="8">
    <location>
        <position position="226"/>
    </location>
    <ligand>
        <name>(2E)-4-hydroxy-3-methylbut-2-enyl diphosphate</name>
        <dbReference type="ChEBI" id="CHEBI:128753"/>
    </ligand>
</feature>
<keyword evidence="12" id="KW-1185">Reference proteome</keyword>
<gene>
    <name evidence="8" type="primary">ispH</name>
    <name evidence="11" type="ORF">HMPREF1863_01641</name>
</gene>
<dbReference type="GO" id="GO:0006412">
    <property type="term" value="P:translation"/>
    <property type="evidence" value="ECO:0007669"/>
    <property type="project" value="TreeGrafter"/>
</dbReference>
<sequence>MKGDRALEIILSDVYGFCGGVKRAVDLAFTTARENSNVKMMGELVHNADVNRELKDLGVNVIEEDDLPNAATVITRSHGTTKELKEALESKENVVIDTTCPFVSRIYGIVRENNEKGIPVVIVGDKDHPEIKGIASYGSRVFIVKDEDEVDMLPLHEENKIALVSQTTNPKKIVDNVEERLKGVFTGEILRYNTICKATNDRQDACRMLAQNVDCMLVIGGKNSANTKKLAKIAADHCDHVYHIQTINQLDLRPFKKFNKIGITAGASTPDSVIKEAVSRMDNLNRDEMNNEMMEAIENSFTRVRRGEIVSGEVLYVTDDEVMVNIGYRADGIISRDELSNDPDVKPEELFNQGDEIQVYVMKMDDGDGNVVLSYKRVENMKVWDEMEEKFENNERVMAHVTNVVKGGLTCDVDGLNGFIPASHVSVRFQRDLSKYVDQDLECEIIDFDKSRRKFVLSRKNIESTEIEEKRKEVYETLEEGQFVEGTVQRLTNFGAFVDVGGVDGLIHISELSWNRVKHPSDVVSPGEKVKVLVLKIDEEKNRIALGLKQTTQKPWDTFVETVQVGDDVKGTVVNILDFGAFVRLESGVDGLLHVSQISRQHVEKPADVLEIGQEIDVRVTDINFEDKKISLSMKALQPGGEDESATQEKKREKKPRRKEAAPVEAKPEEENFSMAIGDLINFGDLEAEAEESQDEE</sequence>
<dbReference type="PRINTS" id="PR00681">
    <property type="entry name" value="RIBOSOMALS1"/>
</dbReference>
<evidence type="ECO:0000313" key="11">
    <source>
        <dbReference type="EMBL" id="KXB65133.1"/>
    </source>
</evidence>
<feature type="binding site" evidence="8">
    <location>
        <position position="224"/>
    </location>
    <ligand>
        <name>dimethylallyl diphosphate</name>
        <dbReference type="ChEBI" id="CHEBI:57623"/>
    </ligand>
</feature>
<feature type="binding site" evidence="8">
    <location>
        <position position="78"/>
    </location>
    <ligand>
        <name>(2E)-4-hydroxy-3-methylbut-2-enyl diphosphate</name>
        <dbReference type="ChEBI" id="CHEBI:128753"/>
    </ligand>
</feature>
<keyword evidence="4" id="KW-0689">Ribosomal protein</keyword>
<evidence type="ECO:0000256" key="3">
    <source>
        <dbReference type="ARBA" id="ARBA00022723"/>
    </source>
</evidence>
<organism evidence="11 12">
    <name type="scientific">Aedoeadaptatus coxii</name>
    <dbReference type="NCBI Taxonomy" id="755172"/>
    <lineage>
        <taxon>Bacteria</taxon>
        <taxon>Bacillati</taxon>
        <taxon>Bacillota</taxon>
        <taxon>Tissierellia</taxon>
        <taxon>Tissierellales</taxon>
        <taxon>Peptoniphilaceae</taxon>
        <taxon>Aedoeadaptatus</taxon>
    </lineage>
</organism>
<feature type="domain" description="S1 motif" evidence="10">
    <location>
        <begin position="566"/>
        <end position="635"/>
    </location>
</feature>
<dbReference type="GO" id="GO:0050992">
    <property type="term" value="P:dimethylallyl diphosphate biosynthetic process"/>
    <property type="evidence" value="ECO:0007669"/>
    <property type="project" value="UniProtKB-UniRule"/>
</dbReference>